<feature type="binding site" evidence="3">
    <location>
        <begin position="84"/>
        <end position="87"/>
    </location>
    <ligand>
        <name>substrate</name>
    </ligand>
</feature>
<dbReference type="Pfam" id="PF00300">
    <property type="entry name" value="His_Phos_1"/>
    <property type="match status" value="1"/>
</dbReference>
<dbReference type="AlphaFoldDB" id="A0A9W6DA35"/>
<evidence type="ECO:0000256" key="2">
    <source>
        <dbReference type="PIRSR" id="PIRSR613078-1"/>
    </source>
</evidence>
<dbReference type="GO" id="GO:0005829">
    <property type="term" value="C:cytosol"/>
    <property type="evidence" value="ECO:0007669"/>
    <property type="project" value="TreeGrafter"/>
</dbReference>
<evidence type="ECO:0000313" key="4">
    <source>
        <dbReference type="EMBL" id="GKU24273.1"/>
    </source>
</evidence>
<comment type="caution">
    <text evidence="4">The sequence shown here is derived from an EMBL/GenBank/DDBJ whole genome shotgun (WGS) entry which is preliminary data.</text>
</comment>
<dbReference type="InterPro" id="IPR001345">
    <property type="entry name" value="PG/BPGM_mutase_AS"/>
</dbReference>
<proteinExistence type="predicted"/>
<dbReference type="SUPFAM" id="SSF53254">
    <property type="entry name" value="Phosphoglycerate mutase-like"/>
    <property type="match status" value="1"/>
</dbReference>
<feature type="binding site" evidence="3">
    <location>
        <position position="61"/>
    </location>
    <ligand>
        <name>substrate</name>
    </ligand>
</feature>
<dbReference type="Gene3D" id="3.40.50.1240">
    <property type="entry name" value="Phosphoglycerate mutase-like"/>
    <property type="match status" value="1"/>
</dbReference>
<dbReference type="PANTHER" id="PTHR46517">
    <property type="entry name" value="FRUCTOSE-2,6-BISPHOSPHATASE TIGAR"/>
    <property type="match status" value="1"/>
</dbReference>
<dbReference type="GO" id="GO:0043456">
    <property type="term" value="P:regulation of pentose-phosphate shunt"/>
    <property type="evidence" value="ECO:0007669"/>
    <property type="project" value="TreeGrafter"/>
</dbReference>
<reference evidence="4" key="1">
    <citation type="journal article" date="2023" name="Int. J. Syst. Evol. Microbiol.">
        <title>&lt;i&gt;Clostridium folliculivorans&lt;/i&gt; sp. nov., isolated from soil samples of an organic paddy in Japan.</title>
        <authorList>
            <person name="Tazawa J."/>
            <person name="Kobayashi H."/>
            <person name="Tanizawa Y."/>
            <person name="Uchino A."/>
            <person name="Tanaka F."/>
            <person name="Urashima Y."/>
            <person name="Miura S."/>
            <person name="Sakamoto M."/>
            <person name="Ohkuma M."/>
            <person name="Tohno M."/>
        </authorList>
    </citation>
    <scope>NUCLEOTIDE SEQUENCE</scope>
    <source>
        <strain evidence="4">D1-1</strain>
    </source>
</reference>
<sequence length="193" mass="22408">MAKILYLMRHGQTLFNLRRKIQGWSDSPLTDKGVEQAKTAGRYFKSNKITFDHAYCSTSERCADTLEIVTENNIPYTRLKGLKEMYYGTFEGESEDLNPKTPKECETFYLPYGGESSNTVRDRMMKTLTEIMAKEDHQSVLAVSHSGACFNFLRALQDPMEELEKGFTNCCIFIYEYENKQFKLREVIRHCES</sequence>
<dbReference type="CDD" id="cd07067">
    <property type="entry name" value="HP_PGM_like"/>
    <property type="match status" value="1"/>
</dbReference>
<feature type="binding site" evidence="3">
    <location>
        <begin position="9"/>
        <end position="16"/>
    </location>
    <ligand>
        <name>substrate</name>
    </ligand>
</feature>
<protein>
    <submittedName>
        <fullName evidence="4">Phosphoglycerate mutase</fullName>
    </submittedName>
</protein>
<organism evidence="4 5">
    <name type="scientific">Clostridium folliculivorans</name>
    <dbReference type="NCBI Taxonomy" id="2886038"/>
    <lineage>
        <taxon>Bacteria</taxon>
        <taxon>Bacillati</taxon>
        <taxon>Bacillota</taxon>
        <taxon>Clostridia</taxon>
        <taxon>Eubacteriales</taxon>
        <taxon>Clostridiaceae</taxon>
        <taxon>Clostridium</taxon>
    </lineage>
</organism>
<dbReference type="Proteomes" id="UP001057868">
    <property type="component" value="Unassembled WGS sequence"/>
</dbReference>
<dbReference type="InterPro" id="IPR013078">
    <property type="entry name" value="His_Pase_superF_clade-1"/>
</dbReference>
<keyword evidence="1" id="KW-0378">Hydrolase</keyword>
<dbReference type="SMART" id="SM00855">
    <property type="entry name" value="PGAM"/>
    <property type="match status" value="1"/>
</dbReference>
<evidence type="ECO:0000256" key="1">
    <source>
        <dbReference type="ARBA" id="ARBA00022801"/>
    </source>
</evidence>
<feature type="active site" description="Tele-phosphohistidine intermediate" evidence="2">
    <location>
        <position position="10"/>
    </location>
</feature>
<gene>
    <name evidence="4" type="ORF">CFOLD11_10990</name>
</gene>
<dbReference type="EMBL" id="BQXY01000001">
    <property type="protein sequence ID" value="GKU24273.1"/>
    <property type="molecule type" value="Genomic_DNA"/>
</dbReference>
<dbReference type="RefSeq" id="WP_261851289.1">
    <property type="nucleotide sequence ID" value="NZ_BQXY01000001.1"/>
</dbReference>
<dbReference type="GO" id="GO:0045820">
    <property type="term" value="P:negative regulation of glycolytic process"/>
    <property type="evidence" value="ECO:0007669"/>
    <property type="project" value="TreeGrafter"/>
</dbReference>
<feature type="active site" description="Proton donor/acceptor" evidence="2">
    <location>
        <position position="84"/>
    </location>
</feature>
<evidence type="ECO:0000313" key="5">
    <source>
        <dbReference type="Proteomes" id="UP001057868"/>
    </source>
</evidence>
<dbReference type="PANTHER" id="PTHR46517:SF1">
    <property type="entry name" value="FRUCTOSE-2,6-BISPHOSPHATASE TIGAR"/>
    <property type="match status" value="1"/>
</dbReference>
<evidence type="ECO:0000256" key="3">
    <source>
        <dbReference type="PIRSR" id="PIRSR613078-2"/>
    </source>
</evidence>
<dbReference type="PROSITE" id="PS00175">
    <property type="entry name" value="PG_MUTASE"/>
    <property type="match status" value="1"/>
</dbReference>
<dbReference type="GO" id="GO:0004331">
    <property type="term" value="F:fructose-2,6-bisphosphate 2-phosphatase activity"/>
    <property type="evidence" value="ECO:0007669"/>
    <property type="project" value="TreeGrafter"/>
</dbReference>
<dbReference type="InterPro" id="IPR029033">
    <property type="entry name" value="His_PPase_superfam"/>
</dbReference>
<dbReference type="InterPro" id="IPR051695">
    <property type="entry name" value="Phosphoglycerate_Mutase"/>
</dbReference>
<accession>A0A9W6DA35</accession>
<keyword evidence="5" id="KW-1185">Reference proteome</keyword>
<name>A0A9W6DA35_9CLOT</name>